<dbReference type="SMART" id="SM00360">
    <property type="entry name" value="RRM"/>
    <property type="match status" value="2"/>
</dbReference>
<dbReference type="InterPro" id="IPR000571">
    <property type="entry name" value="Znf_CCCH"/>
</dbReference>
<dbReference type="CDD" id="cd00590">
    <property type="entry name" value="RRM_SF"/>
    <property type="match status" value="2"/>
</dbReference>
<dbReference type="OrthoDB" id="10009520at2759"/>
<keyword evidence="5" id="KW-0677">Repeat</keyword>
<dbReference type="Pfam" id="PF24641">
    <property type="entry name" value="KH_DEAH11_2nd"/>
    <property type="match status" value="1"/>
</dbReference>
<dbReference type="Proteomes" id="UP000326924">
    <property type="component" value="Unassembled WGS sequence"/>
</dbReference>
<evidence type="ECO:0000313" key="17">
    <source>
        <dbReference type="Proteomes" id="UP000326924"/>
    </source>
</evidence>
<dbReference type="InterPro" id="IPR044066">
    <property type="entry name" value="TRIAD_supradom"/>
</dbReference>
<sequence length="939" mass="102898">MERNARFVAGRHRTAAQRILLSKCGKLPKKKRKKKNIETPPPPAPAIYNASSKNEAMAAQPPQPCIFFQQGRCRNGSRCKFSHQPSTGPGPSSSAFSESWRKPKESSGEGTAALLTATRAQEPWRIPAPAVTAEDLRRLKASTKSSKGPPSGLFVPCKFFQRGCCSHGSTCAFAHIEDNTQSPSSVATEARVKGKGPLIGETAKPEPDVDHVETVPQETEVRIMGSTLSVTFGPGLAIIDVGSASDTSIITIQNLQMNTSAEKVKELLSSLEPDLPEEAIRVISIEDATYATVKFQDASIAQEAVRQLDGTSYEDNRLSVKPYQFKGLANVSQSATRVSCTWFAPSRIASIGVATHSAAQRAMQICQGMRIKGRKAECKLQSSYDYGFHRPSRGEITVGNLTSETTEQDLRRIFRNAGVKVQSVYLHDPTYELSPSDALFNIVKLFEQQKSDIEGYDIVSLPGARKSKAIIRFRTAVAALDAVRNYNGKPQHFLAGSKIFLQPIYTANFKIAPEIQRAVSKELTSLAAEQPQGVQIRVFSGGGGSHTLATVRITGQDKKEVSVAKSMVGKIVRGQLVQKKTDEGEPLWDPFWATVDGIQKITEIGRDTKTFIFCDKRKSQLFLFGTTENQEKAMERLHESMASIGEKGHEIPMEGMAWKNFMRGGLRTLQEKYGADKVKVNVVKRCIIFVGPPKELEEALKSLENTAGEGSPGDVAEAYCPICFDTAENPTQFSSCQHAYCLSCLKDYIKSTTATRKFPITCVGEGTDSTVCGRALDIPILATILSPIEHDSIISSAFNDHVRCHPDEYSYCPTPNCNTVYRTSPSGDGKVFSCVDCLLEICTSCNVETHDGLSCADFRLSKHSDEKADRLFEQWKMQNGVHSCPACGTDIQKASGCNHITCGSCKAHICWKCLKVFAVAQEVYDHMNREHGGIGIDWV</sequence>
<dbReference type="PANTHER" id="PTHR11685">
    <property type="entry name" value="RBR FAMILY RING FINGER AND IBR DOMAIN-CONTAINING"/>
    <property type="match status" value="1"/>
</dbReference>
<dbReference type="InterPro" id="IPR035979">
    <property type="entry name" value="RBD_domain_sf"/>
</dbReference>
<dbReference type="AlphaFoldDB" id="A0A5J5FAR9"/>
<evidence type="ECO:0000259" key="14">
    <source>
        <dbReference type="PROSITE" id="PS50103"/>
    </source>
</evidence>
<comment type="caution">
    <text evidence="16">The sequence shown here is derived from an EMBL/GenBank/DDBJ whole genome shotgun (WGS) entry which is preliminary data.</text>
</comment>
<dbReference type="SUPFAM" id="SSF90229">
    <property type="entry name" value="CCCH zinc finger"/>
    <property type="match status" value="1"/>
</dbReference>
<dbReference type="SUPFAM" id="SSF57850">
    <property type="entry name" value="RING/U-box"/>
    <property type="match status" value="2"/>
</dbReference>
<dbReference type="PROSITE" id="PS50102">
    <property type="entry name" value="RRM"/>
    <property type="match status" value="1"/>
</dbReference>
<dbReference type="PROSITE" id="PS00518">
    <property type="entry name" value="ZF_RING_1"/>
    <property type="match status" value="1"/>
</dbReference>
<dbReference type="GO" id="GO:0061630">
    <property type="term" value="F:ubiquitin protein ligase activity"/>
    <property type="evidence" value="ECO:0007669"/>
    <property type="project" value="UniProtKB-EC"/>
</dbReference>
<dbReference type="Pfam" id="PF01485">
    <property type="entry name" value="IBR"/>
    <property type="match status" value="1"/>
</dbReference>
<dbReference type="Pfam" id="PF22191">
    <property type="entry name" value="IBR_1"/>
    <property type="match status" value="1"/>
</dbReference>
<evidence type="ECO:0000256" key="8">
    <source>
        <dbReference type="ARBA" id="ARBA00022833"/>
    </source>
</evidence>
<dbReference type="InterPro" id="IPR036855">
    <property type="entry name" value="Znf_CCCH_sf"/>
</dbReference>
<dbReference type="InterPro" id="IPR012677">
    <property type="entry name" value="Nucleotide-bd_a/b_plait_sf"/>
</dbReference>
<evidence type="ECO:0000256" key="3">
    <source>
        <dbReference type="ARBA" id="ARBA00022679"/>
    </source>
</evidence>
<keyword evidence="17" id="KW-1185">Reference proteome</keyword>
<keyword evidence="4 10" id="KW-0479">Metal-binding</keyword>
<evidence type="ECO:0000256" key="10">
    <source>
        <dbReference type="PROSITE-ProRule" id="PRU00723"/>
    </source>
</evidence>
<dbReference type="PROSITE" id="PS51873">
    <property type="entry name" value="TRIAD"/>
    <property type="match status" value="1"/>
</dbReference>
<evidence type="ECO:0000256" key="11">
    <source>
        <dbReference type="SAM" id="MobiDB-lite"/>
    </source>
</evidence>
<keyword evidence="8 10" id="KW-0862">Zinc</keyword>
<evidence type="ECO:0000256" key="1">
    <source>
        <dbReference type="ARBA" id="ARBA00001798"/>
    </source>
</evidence>
<accession>A0A5J5FAR9</accession>
<dbReference type="SMART" id="SM00356">
    <property type="entry name" value="ZnF_C3H1"/>
    <property type="match status" value="2"/>
</dbReference>
<dbReference type="InterPro" id="IPR001841">
    <property type="entry name" value="Znf_RING"/>
</dbReference>
<dbReference type="EC" id="2.3.2.31" evidence="2"/>
<keyword evidence="3" id="KW-0808">Transferase</keyword>
<evidence type="ECO:0000259" key="13">
    <source>
        <dbReference type="PROSITE" id="PS50102"/>
    </source>
</evidence>
<organism evidence="16 17">
    <name type="scientific">Sphaerosporella brunnea</name>
    <dbReference type="NCBI Taxonomy" id="1250544"/>
    <lineage>
        <taxon>Eukaryota</taxon>
        <taxon>Fungi</taxon>
        <taxon>Dikarya</taxon>
        <taxon>Ascomycota</taxon>
        <taxon>Pezizomycotina</taxon>
        <taxon>Pezizomycetes</taxon>
        <taxon>Pezizales</taxon>
        <taxon>Pyronemataceae</taxon>
        <taxon>Sphaerosporella</taxon>
    </lineage>
</organism>
<evidence type="ECO:0000259" key="15">
    <source>
        <dbReference type="PROSITE" id="PS51873"/>
    </source>
</evidence>
<feature type="compositionally biased region" description="Basic residues" evidence="11">
    <location>
        <begin position="26"/>
        <end position="35"/>
    </location>
</feature>
<dbReference type="InterPro" id="IPR013083">
    <property type="entry name" value="Znf_RING/FYVE/PHD"/>
</dbReference>
<protein>
    <recommendedName>
        <fullName evidence="2">RBR-type E3 ubiquitin transferase</fullName>
        <ecNumber evidence="2">2.3.2.31</ecNumber>
    </recommendedName>
</protein>
<keyword evidence="7" id="KW-0833">Ubl conjugation pathway</keyword>
<feature type="domain" description="RING-type" evidence="12">
    <location>
        <begin position="720"/>
        <end position="762"/>
    </location>
</feature>
<evidence type="ECO:0000313" key="16">
    <source>
        <dbReference type="EMBL" id="KAA8914686.1"/>
    </source>
</evidence>
<feature type="domain" description="RRM" evidence="13">
    <location>
        <begin position="248"/>
        <end position="325"/>
    </location>
</feature>
<dbReference type="InterPro" id="IPR031127">
    <property type="entry name" value="E3_UB_ligase_RBR"/>
</dbReference>
<dbReference type="Pfam" id="PF00076">
    <property type="entry name" value="RRM_1"/>
    <property type="match status" value="1"/>
</dbReference>
<evidence type="ECO:0000256" key="7">
    <source>
        <dbReference type="ARBA" id="ARBA00022786"/>
    </source>
</evidence>
<feature type="zinc finger region" description="C3H1-type" evidence="10">
    <location>
        <begin position="156"/>
        <end position="178"/>
    </location>
</feature>
<gene>
    <name evidence="16" type="ORF">FN846DRAFT_483117</name>
</gene>
<dbReference type="PROSITE" id="PS00028">
    <property type="entry name" value="ZINC_FINGER_C2H2_1"/>
    <property type="match status" value="1"/>
</dbReference>
<keyword evidence="6 10" id="KW-0863">Zinc-finger</keyword>
<dbReference type="Pfam" id="PF18044">
    <property type="entry name" value="zf-CCCH_4"/>
    <property type="match status" value="1"/>
</dbReference>
<dbReference type="Gene3D" id="1.20.120.1750">
    <property type="match status" value="1"/>
</dbReference>
<feature type="region of interest" description="Disordered" evidence="11">
    <location>
        <begin position="22"/>
        <end position="48"/>
    </location>
</feature>
<dbReference type="InParanoid" id="A0A5J5FAR9"/>
<comment type="catalytic activity">
    <reaction evidence="1">
        <text>[E2 ubiquitin-conjugating enzyme]-S-ubiquitinyl-L-cysteine + [acceptor protein]-L-lysine = [E2 ubiquitin-conjugating enzyme]-L-cysteine + [acceptor protein]-N(6)-ubiquitinyl-L-lysine.</text>
        <dbReference type="EC" id="2.3.2.31"/>
    </reaction>
</comment>
<dbReference type="InterPro" id="IPR000504">
    <property type="entry name" value="RRM_dom"/>
</dbReference>
<dbReference type="InterPro" id="IPR002867">
    <property type="entry name" value="IBR_dom"/>
</dbReference>
<feature type="domain" description="C3H1-type" evidence="14">
    <location>
        <begin position="59"/>
        <end position="86"/>
    </location>
</feature>
<dbReference type="GO" id="GO:0016567">
    <property type="term" value="P:protein ubiquitination"/>
    <property type="evidence" value="ECO:0007669"/>
    <property type="project" value="InterPro"/>
</dbReference>
<feature type="zinc finger region" description="C3H1-type" evidence="10">
    <location>
        <begin position="59"/>
        <end position="86"/>
    </location>
</feature>
<dbReference type="PROSITE" id="PS50103">
    <property type="entry name" value="ZF_C3H1"/>
    <property type="match status" value="2"/>
</dbReference>
<name>A0A5J5FAR9_9PEZI</name>
<dbReference type="GO" id="GO:0003723">
    <property type="term" value="F:RNA binding"/>
    <property type="evidence" value="ECO:0007669"/>
    <property type="project" value="UniProtKB-UniRule"/>
</dbReference>
<reference evidence="16 17" key="1">
    <citation type="submission" date="2019-09" db="EMBL/GenBank/DDBJ databases">
        <title>Draft genome of the ectomycorrhizal ascomycete Sphaerosporella brunnea.</title>
        <authorList>
            <consortium name="DOE Joint Genome Institute"/>
            <person name="Benucci G.M."/>
            <person name="Marozzi G."/>
            <person name="Antonielli L."/>
            <person name="Sanchez S."/>
            <person name="Marco P."/>
            <person name="Wang X."/>
            <person name="Falini L.B."/>
            <person name="Barry K."/>
            <person name="Haridas S."/>
            <person name="Lipzen A."/>
            <person name="Labutti K."/>
            <person name="Grigoriev I.V."/>
            <person name="Murat C."/>
            <person name="Martin F."/>
            <person name="Albertini E."/>
            <person name="Donnini D."/>
            <person name="Bonito G."/>
        </authorList>
    </citation>
    <scope>NUCLEOTIDE SEQUENCE [LARGE SCALE GENOMIC DNA]</scope>
    <source>
        <strain evidence="16 17">Sb_GMNB300</strain>
    </source>
</reference>
<dbReference type="PROSITE" id="PS50089">
    <property type="entry name" value="ZF_RING_2"/>
    <property type="match status" value="1"/>
</dbReference>
<dbReference type="CDD" id="cd20335">
    <property type="entry name" value="BRcat_RBR"/>
    <property type="match status" value="1"/>
</dbReference>
<evidence type="ECO:0000256" key="5">
    <source>
        <dbReference type="ARBA" id="ARBA00022737"/>
    </source>
</evidence>
<dbReference type="InterPro" id="IPR041367">
    <property type="entry name" value="Znf-CCCH_4"/>
</dbReference>
<feature type="domain" description="RING-type" evidence="15">
    <location>
        <begin position="716"/>
        <end position="939"/>
    </location>
</feature>
<evidence type="ECO:0000256" key="4">
    <source>
        <dbReference type="ARBA" id="ARBA00022723"/>
    </source>
</evidence>
<dbReference type="Pfam" id="PF00097">
    <property type="entry name" value="zf-C3HC4"/>
    <property type="match status" value="1"/>
</dbReference>
<dbReference type="Gene3D" id="3.30.40.10">
    <property type="entry name" value="Zinc/RING finger domain, C3HC4 (zinc finger)"/>
    <property type="match status" value="1"/>
</dbReference>
<dbReference type="InterPro" id="IPR056247">
    <property type="entry name" value="KH_DEAH11/12_2nd"/>
</dbReference>
<dbReference type="InterPro" id="IPR013087">
    <property type="entry name" value="Znf_C2H2_type"/>
</dbReference>
<proteinExistence type="predicted"/>
<dbReference type="GO" id="GO:0008270">
    <property type="term" value="F:zinc ion binding"/>
    <property type="evidence" value="ECO:0007669"/>
    <property type="project" value="UniProtKB-KW"/>
</dbReference>
<dbReference type="SUPFAM" id="SSF54928">
    <property type="entry name" value="RNA-binding domain, RBD"/>
    <property type="match status" value="2"/>
</dbReference>
<dbReference type="CDD" id="cd22585">
    <property type="entry name" value="Rcat_RBR_DEAH12-like"/>
    <property type="match status" value="1"/>
</dbReference>
<evidence type="ECO:0000256" key="9">
    <source>
        <dbReference type="PROSITE-ProRule" id="PRU00176"/>
    </source>
</evidence>
<dbReference type="InterPro" id="IPR017907">
    <property type="entry name" value="Znf_RING_CS"/>
</dbReference>
<evidence type="ECO:0000256" key="2">
    <source>
        <dbReference type="ARBA" id="ARBA00012251"/>
    </source>
</evidence>
<feature type="compositionally biased region" description="Polar residues" evidence="11">
    <location>
        <begin position="83"/>
        <end position="97"/>
    </location>
</feature>
<dbReference type="EMBL" id="VXIS01000004">
    <property type="protein sequence ID" value="KAA8914686.1"/>
    <property type="molecule type" value="Genomic_DNA"/>
</dbReference>
<evidence type="ECO:0000259" key="12">
    <source>
        <dbReference type="PROSITE" id="PS50089"/>
    </source>
</evidence>
<feature type="domain" description="C3H1-type" evidence="14">
    <location>
        <begin position="156"/>
        <end position="178"/>
    </location>
</feature>
<keyword evidence="9" id="KW-0694">RNA-binding</keyword>
<dbReference type="InterPro" id="IPR018957">
    <property type="entry name" value="Znf_C3HC4_RING-type"/>
</dbReference>
<dbReference type="Gene3D" id="3.30.70.330">
    <property type="match status" value="2"/>
</dbReference>
<dbReference type="Gene3D" id="4.10.1000.10">
    <property type="entry name" value="Zinc finger, CCCH-type"/>
    <property type="match status" value="2"/>
</dbReference>
<evidence type="ECO:0000256" key="6">
    <source>
        <dbReference type="ARBA" id="ARBA00022771"/>
    </source>
</evidence>
<feature type="region of interest" description="Disordered" evidence="11">
    <location>
        <begin position="79"/>
        <end position="110"/>
    </location>
</feature>